<feature type="transmembrane region" description="Helical" evidence="1">
    <location>
        <begin position="21"/>
        <end position="45"/>
    </location>
</feature>
<protein>
    <submittedName>
        <fullName evidence="2">Uncharacterized protein</fullName>
    </submittedName>
</protein>
<evidence type="ECO:0000256" key="1">
    <source>
        <dbReference type="SAM" id="Phobius"/>
    </source>
</evidence>
<keyword evidence="1" id="KW-0812">Transmembrane</keyword>
<name>A0A317EYT9_9SPHI</name>
<feature type="transmembrane region" description="Helical" evidence="1">
    <location>
        <begin position="200"/>
        <end position="220"/>
    </location>
</feature>
<dbReference type="RefSeq" id="WP_109931591.1">
    <property type="nucleotide sequence ID" value="NZ_QGNY01000007.1"/>
</dbReference>
<comment type="caution">
    <text evidence="2">The sequence shown here is derived from an EMBL/GenBank/DDBJ whole genome shotgun (WGS) entry which is preliminary data.</text>
</comment>
<dbReference type="OrthoDB" id="628904at2"/>
<sequence length="371" mass="43403">MTDILKKIFANGFYKMHAGALLFLFSTLIIYFFFINTLGTVPMWAVTEWNLAITLALVISPLVLIIYLIVCLGYGFKSWQYVVKQLSVTHNEFLFYSTTSFRKYIQFKSWFLVQFKIFLPLWIYTIFATVIGLIYGYYILPISILLFLAFLNAFIAYGYVQKINSLDQKSATTTAGLLTKKWAKPLFILFTYQVLDKMKLTFLITKIVSYLFIICVSLFFTETAGAFSVGTLTIIILITAHAIIIYKEYGFNEHFLYFSHNFPFSKIKMFLGPCLNYAVILFPEILWLVTTQRFDHCGLIILLGFAILLLYRSIMYAIGNNMKRFLFWIFLIFNILFLGFLYTIIWYFVPMMLIISYLIFSRNYSNEHLSD</sequence>
<feature type="transmembrane region" description="Helical" evidence="1">
    <location>
        <begin position="267"/>
        <end position="287"/>
    </location>
</feature>
<evidence type="ECO:0000313" key="2">
    <source>
        <dbReference type="EMBL" id="PWS30366.1"/>
    </source>
</evidence>
<feature type="transmembrane region" description="Helical" evidence="1">
    <location>
        <begin position="137"/>
        <end position="160"/>
    </location>
</feature>
<dbReference type="EMBL" id="QGNY01000007">
    <property type="protein sequence ID" value="PWS30366.1"/>
    <property type="molecule type" value="Genomic_DNA"/>
</dbReference>
<proteinExistence type="predicted"/>
<accession>A0A317EYT9</accession>
<keyword evidence="1" id="KW-0472">Membrane</keyword>
<organism evidence="2 3">
    <name type="scientific">Pedobacter paludis</name>
    <dbReference type="NCBI Taxonomy" id="2203212"/>
    <lineage>
        <taxon>Bacteria</taxon>
        <taxon>Pseudomonadati</taxon>
        <taxon>Bacteroidota</taxon>
        <taxon>Sphingobacteriia</taxon>
        <taxon>Sphingobacteriales</taxon>
        <taxon>Sphingobacteriaceae</taxon>
        <taxon>Pedobacter</taxon>
    </lineage>
</organism>
<feature type="transmembrane region" description="Helical" evidence="1">
    <location>
        <begin position="51"/>
        <end position="76"/>
    </location>
</feature>
<evidence type="ECO:0000313" key="3">
    <source>
        <dbReference type="Proteomes" id="UP000245391"/>
    </source>
</evidence>
<gene>
    <name evidence="2" type="ORF">DF947_18230</name>
</gene>
<feature type="transmembrane region" description="Helical" evidence="1">
    <location>
        <begin position="226"/>
        <end position="246"/>
    </location>
</feature>
<feature type="transmembrane region" description="Helical" evidence="1">
    <location>
        <begin position="110"/>
        <end position="131"/>
    </location>
</feature>
<feature type="transmembrane region" description="Helical" evidence="1">
    <location>
        <begin position="299"/>
        <end position="318"/>
    </location>
</feature>
<dbReference type="AlphaFoldDB" id="A0A317EYT9"/>
<keyword evidence="3" id="KW-1185">Reference proteome</keyword>
<feature type="transmembrane region" description="Helical" evidence="1">
    <location>
        <begin position="325"/>
        <end position="349"/>
    </location>
</feature>
<dbReference type="Proteomes" id="UP000245391">
    <property type="component" value="Unassembled WGS sequence"/>
</dbReference>
<reference evidence="3" key="1">
    <citation type="submission" date="2018-05" db="EMBL/GenBank/DDBJ databases">
        <title>Pedobacter paludis sp. nov., isolated from wetland soil.</title>
        <authorList>
            <person name="Zhang Y."/>
        </authorList>
    </citation>
    <scope>NUCLEOTIDE SEQUENCE [LARGE SCALE GENOMIC DNA]</scope>
    <source>
        <strain evidence="3">R-8</strain>
    </source>
</reference>
<keyword evidence="1" id="KW-1133">Transmembrane helix</keyword>